<feature type="region of interest" description="Disordered" evidence="1">
    <location>
        <begin position="1"/>
        <end position="22"/>
    </location>
</feature>
<dbReference type="HOGENOM" id="CLU_1030753_0_0_1"/>
<feature type="region of interest" description="Disordered" evidence="1">
    <location>
        <begin position="45"/>
        <end position="146"/>
    </location>
</feature>
<evidence type="ECO:0000313" key="3">
    <source>
        <dbReference type="EMBL" id="KDR71574.1"/>
    </source>
</evidence>
<evidence type="ECO:0000256" key="1">
    <source>
        <dbReference type="SAM" id="MobiDB-lite"/>
    </source>
</evidence>
<feature type="compositionally biased region" description="Low complexity" evidence="1">
    <location>
        <begin position="189"/>
        <end position="205"/>
    </location>
</feature>
<dbReference type="Proteomes" id="UP000027222">
    <property type="component" value="Unassembled WGS sequence"/>
</dbReference>
<feature type="compositionally biased region" description="Low complexity" evidence="1">
    <location>
        <begin position="131"/>
        <end position="146"/>
    </location>
</feature>
<proteinExistence type="predicted"/>
<keyword evidence="2" id="KW-0472">Membrane</keyword>
<feature type="compositionally biased region" description="Polar residues" evidence="1">
    <location>
        <begin position="49"/>
        <end position="95"/>
    </location>
</feature>
<dbReference type="AlphaFoldDB" id="A0A067SV60"/>
<feature type="transmembrane region" description="Helical" evidence="2">
    <location>
        <begin position="230"/>
        <end position="250"/>
    </location>
</feature>
<accession>A0A067SV60</accession>
<gene>
    <name evidence="3" type="ORF">GALMADRAFT_791595</name>
</gene>
<keyword evidence="2" id="KW-0812">Transmembrane</keyword>
<feature type="compositionally biased region" description="Basic and acidic residues" evidence="1">
    <location>
        <begin position="100"/>
        <end position="110"/>
    </location>
</feature>
<protein>
    <submittedName>
        <fullName evidence="3">Uncharacterized protein</fullName>
    </submittedName>
</protein>
<keyword evidence="4" id="KW-1185">Reference proteome</keyword>
<dbReference type="EMBL" id="KL142392">
    <property type="protein sequence ID" value="KDR71574.1"/>
    <property type="molecule type" value="Genomic_DNA"/>
</dbReference>
<reference evidence="4" key="1">
    <citation type="journal article" date="2014" name="Proc. Natl. Acad. Sci. U.S.A.">
        <title>Extensive sampling of basidiomycete genomes demonstrates inadequacy of the white-rot/brown-rot paradigm for wood decay fungi.</title>
        <authorList>
            <person name="Riley R."/>
            <person name="Salamov A.A."/>
            <person name="Brown D.W."/>
            <person name="Nagy L.G."/>
            <person name="Floudas D."/>
            <person name="Held B.W."/>
            <person name="Levasseur A."/>
            <person name="Lombard V."/>
            <person name="Morin E."/>
            <person name="Otillar R."/>
            <person name="Lindquist E.A."/>
            <person name="Sun H."/>
            <person name="LaButti K.M."/>
            <person name="Schmutz J."/>
            <person name="Jabbour D."/>
            <person name="Luo H."/>
            <person name="Baker S.E."/>
            <person name="Pisabarro A.G."/>
            <person name="Walton J.D."/>
            <person name="Blanchette R.A."/>
            <person name="Henrissat B."/>
            <person name="Martin F."/>
            <person name="Cullen D."/>
            <person name="Hibbett D.S."/>
            <person name="Grigoriev I.V."/>
        </authorList>
    </citation>
    <scope>NUCLEOTIDE SEQUENCE [LARGE SCALE GENOMIC DNA]</scope>
    <source>
        <strain evidence="4">CBS 339.88</strain>
    </source>
</reference>
<feature type="region of interest" description="Disordered" evidence="1">
    <location>
        <begin position="185"/>
        <end position="205"/>
    </location>
</feature>
<feature type="compositionally biased region" description="Polar residues" evidence="1">
    <location>
        <begin position="7"/>
        <end position="20"/>
    </location>
</feature>
<evidence type="ECO:0000256" key="2">
    <source>
        <dbReference type="SAM" id="Phobius"/>
    </source>
</evidence>
<name>A0A067SV60_GALM3</name>
<organism evidence="3 4">
    <name type="scientific">Galerina marginata (strain CBS 339.88)</name>
    <dbReference type="NCBI Taxonomy" id="685588"/>
    <lineage>
        <taxon>Eukaryota</taxon>
        <taxon>Fungi</taxon>
        <taxon>Dikarya</taxon>
        <taxon>Basidiomycota</taxon>
        <taxon>Agaricomycotina</taxon>
        <taxon>Agaricomycetes</taxon>
        <taxon>Agaricomycetidae</taxon>
        <taxon>Agaricales</taxon>
        <taxon>Agaricineae</taxon>
        <taxon>Strophariaceae</taxon>
        <taxon>Galerina</taxon>
    </lineage>
</organism>
<evidence type="ECO:0000313" key="4">
    <source>
        <dbReference type="Proteomes" id="UP000027222"/>
    </source>
</evidence>
<sequence>MAIEPYSKSSSKKNQPTSITPLPCIPTQLGQLHLNDHSLLHGLPACTPTAPTKQTTNQVHGKTASTTQHTTNQVHGKTTPTKGSEATTVSKITTHPSSSKSKEPEVKSSDVPKAISMTNIPNSSPPPVPTPVTETPSPTSLKSATSASSTGLLTEFLSFSPPAVTNRPLSSSLSTKIATGTEYKMNSKSITSTRPSHTTSSTSGSPYVPPWPKVFIFGTETVHPRSTGGLSIALAILVYLLGVILVVFLLRLRAHRARNGGNGHKYGVIS</sequence>
<keyword evidence="2" id="KW-1133">Transmembrane helix</keyword>